<dbReference type="InterPro" id="IPR029020">
    <property type="entry name" value="Ammonium/urea_transptr"/>
</dbReference>
<dbReference type="Pfam" id="PF03253">
    <property type="entry name" value="UT"/>
    <property type="match status" value="1"/>
</dbReference>
<gene>
    <name evidence="10" type="ORF">Ocin01_11468</name>
</gene>
<evidence type="ECO:0000256" key="9">
    <source>
        <dbReference type="SAM" id="Phobius"/>
    </source>
</evidence>
<dbReference type="Gene3D" id="1.10.3430.10">
    <property type="entry name" value="Ammonium transporter AmtB like domains"/>
    <property type="match status" value="1"/>
</dbReference>
<feature type="compositionally biased region" description="Polar residues" evidence="8">
    <location>
        <begin position="498"/>
        <end position="512"/>
    </location>
</feature>
<feature type="transmembrane region" description="Helical" evidence="9">
    <location>
        <begin position="427"/>
        <end position="445"/>
    </location>
</feature>
<feature type="transmembrane region" description="Helical" evidence="9">
    <location>
        <begin position="188"/>
        <end position="206"/>
    </location>
</feature>
<keyword evidence="5 9" id="KW-1133">Transmembrane helix</keyword>
<comment type="caution">
    <text evidence="10">The sequence shown here is derived from an EMBL/GenBank/DDBJ whole genome shotgun (WGS) entry which is preliminary data.</text>
</comment>
<comment type="subcellular location">
    <subcellularLocation>
        <location evidence="1">Cell membrane</location>
        <topology evidence="1">Multi-pass membrane protein</topology>
    </subcellularLocation>
</comment>
<dbReference type="GO" id="GO:0005886">
    <property type="term" value="C:plasma membrane"/>
    <property type="evidence" value="ECO:0007669"/>
    <property type="project" value="UniProtKB-SubCell"/>
</dbReference>
<dbReference type="AlphaFoldDB" id="A0A1D2MQ38"/>
<dbReference type="PANTHER" id="PTHR10464">
    <property type="entry name" value="UREA TRANSPORTER"/>
    <property type="match status" value="1"/>
</dbReference>
<dbReference type="InterPro" id="IPR004937">
    <property type="entry name" value="Urea_transporter"/>
</dbReference>
<protein>
    <submittedName>
        <fullName evidence="10">Urea transporter 1</fullName>
    </submittedName>
</protein>
<evidence type="ECO:0000313" key="10">
    <source>
        <dbReference type="EMBL" id="ODM95219.1"/>
    </source>
</evidence>
<evidence type="ECO:0000256" key="6">
    <source>
        <dbReference type="ARBA" id="ARBA00023136"/>
    </source>
</evidence>
<feature type="transmembrane region" description="Helical" evidence="9">
    <location>
        <begin position="335"/>
        <end position="368"/>
    </location>
</feature>
<dbReference type="OrthoDB" id="426293at2759"/>
<evidence type="ECO:0000256" key="4">
    <source>
        <dbReference type="ARBA" id="ARBA00022692"/>
    </source>
</evidence>
<keyword evidence="3" id="KW-1003">Cell membrane</keyword>
<dbReference type="PANTHER" id="PTHR10464:SF4">
    <property type="entry name" value="UREA TRANSPORTER"/>
    <property type="match status" value="1"/>
</dbReference>
<feature type="transmembrane region" description="Helical" evidence="9">
    <location>
        <begin position="218"/>
        <end position="239"/>
    </location>
</feature>
<proteinExistence type="inferred from homology"/>
<evidence type="ECO:0000256" key="5">
    <source>
        <dbReference type="ARBA" id="ARBA00022989"/>
    </source>
</evidence>
<dbReference type="Proteomes" id="UP000094527">
    <property type="component" value="Unassembled WGS sequence"/>
</dbReference>
<feature type="transmembrane region" description="Helical" evidence="9">
    <location>
        <begin position="132"/>
        <end position="150"/>
    </location>
</feature>
<dbReference type="EMBL" id="LJIJ01000696">
    <property type="protein sequence ID" value="ODM95219.1"/>
    <property type="molecule type" value="Genomic_DNA"/>
</dbReference>
<dbReference type="OMA" id="HRWSACA"/>
<comment type="catalytic activity">
    <reaction evidence="7">
        <text>urea(in) = urea(out)</text>
        <dbReference type="Rhea" id="RHEA:32799"/>
        <dbReference type="ChEBI" id="CHEBI:16199"/>
    </reaction>
</comment>
<keyword evidence="4 9" id="KW-0812">Transmembrane</keyword>
<evidence type="ECO:0000256" key="1">
    <source>
        <dbReference type="ARBA" id="ARBA00004651"/>
    </source>
</evidence>
<organism evidence="10 11">
    <name type="scientific">Orchesella cincta</name>
    <name type="common">Springtail</name>
    <name type="synonym">Podura cincta</name>
    <dbReference type="NCBI Taxonomy" id="48709"/>
    <lineage>
        <taxon>Eukaryota</taxon>
        <taxon>Metazoa</taxon>
        <taxon>Ecdysozoa</taxon>
        <taxon>Arthropoda</taxon>
        <taxon>Hexapoda</taxon>
        <taxon>Collembola</taxon>
        <taxon>Entomobryomorpha</taxon>
        <taxon>Entomobryoidea</taxon>
        <taxon>Orchesellidae</taxon>
        <taxon>Orchesellinae</taxon>
        <taxon>Orchesella</taxon>
    </lineage>
</organism>
<feature type="region of interest" description="Disordered" evidence="8">
    <location>
        <begin position="493"/>
        <end position="512"/>
    </location>
</feature>
<evidence type="ECO:0000256" key="2">
    <source>
        <dbReference type="ARBA" id="ARBA00005914"/>
    </source>
</evidence>
<dbReference type="GO" id="GO:0015204">
    <property type="term" value="F:urea transmembrane transporter activity"/>
    <property type="evidence" value="ECO:0007669"/>
    <property type="project" value="InterPro"/>
</dbReference>
<sequence>MVPPVGMDPDHDGNGITAQGDLFLYKARETKSAPARTETYVDGDKSETSSPAKRRRARLHFSWGKFINFFAGHAPEFTNWTSYSGYSSRTKFYTLFFIEASLRSIGDICFCSNPFSGLLILIGMLISCPKVAFLASLNLFAGILTAVLFLKIPLNEVRSGGVTFNNYLAGTVVALIADEDVLFKSPDIIVVSMVMGILTVIIWMGLNGLTASRLEFPLLNAPFHVMLVLYLLSGMASIYKPEDVFQIQGISESPLALNTSLGDEQMNNITRSFNLQETETNLIETTTTLPSALNLRDESLSPLVVEQSVDWEKVLCGIFLAPSQVFGTGNLMTSLLVYIGIFVYSPIMLMQSLTGATIGCLIGVGLSSSLEYEAVYSGSWAYNPLFTSAALGGFFLIFDVRSWLLSIVGSIVTTLTYSAMYKCNAPVLGIPFMVITWLLLPGIPAPEDAFQQDTQKFIQRGPFYRLRLGNITTPEQHRKFIVGGESHVVTEKYKSDQETLPNAQSVNSILPL</sequence>
<reference evidence="10 11" key="1">
    <citation type="journal article" date="2016" name="Genome Biol. Evol.">
        <title>Gene Family Evolution Reflects Adaptation to Soil Environmental Stressors in the Genome of the Collembolan Orchesella cincta.</title>
        <authorList>
            <person name="Faddeeva-Vakhrusheva A."/>
            <person name="Derks M.F."/>
            <person name="Anvar S.Y."/>
            <person name="Agamennone V."/>
            <person name="Suring W."/>
            <person name="Smit S."/>
            <person name="van Straalen N.M."/>
            <person name="Roelofs D."/>
        </authorList>
    </citation>
    <scope>NUCLEOTIDE SEQUENCE [LARGE SCALE GENOMIC DNA]</scope>
    <source>
        <tissue evidence="10">Mixed pool</tissue>
    </source>
</reference>
<feature type="transmembrane region" description="Helical" evidence="9">
    <location>
        <begin position="105"/>
        <end position="126"/>
    </location>
</feature>
<evidence type="ECO:0000256" key="7">
    <source>
        <dbReference type="ARBA" id="ARBA00033993"/>
    </source>
</evidence>
<accession>A0A1D2MQ38</accession>
<name>A0A1D2MQ38_ORCCI</name>
<keyword evidence="11" id="KW-1185">Reference proteome</keyword>
<keyword evidence="6 9" id="KW-0472">Membrane</keyword>
<evidence type="ECO:0000256" key="3">
    <source>
        <dbReference type="ARBA" id="ARBA00022475"/>
    </source>
</evidence>
<comment type="similarity">
    <text evidence="2">Belongs to the urea transporter family.</text>
</comment>
<evidence type="ECO:0000313" key="11">
    <source>
        <dbReference type="Proteomes" id="UP000094527"/>
    </source>
</evidence>
<evidence type="ECO:0000256" key="8">
    <source>
        <dbReference type="SAM" id="MobiDB-lite"/>
    </source>
</evidence>